<organism evidence="3 4">
    <name type="scientific">Brucella intermedia LMG 3301</name>
    <dbReference type="NCBI Taxonomy" id="641118"/>
    <lineage>
        <taxon>Bacteria</taxon>
        <taxon>Pseudomonadati</taxon>
        <taxon>Pseudomonadota</taxon>
        <taxon>Alphaproteobacteria</taxon>
        <taxon>Hyphomicrobiales</taxon>
        <taxon>Brucellaceae</taxon>
        <taxon>Brucella/Ochrobactrum group</taxon>
        <taxon>Brucella</taxon>
    </lineage>
</organism>
<keyword evidence="2" id="KW-0472">Membrane</keyword>
<proteinExistence type="predicted"/>
<feature type="region of interest" description="Disordered" evidence="1">
    <location>
        <begin position="1"/>
        <end position="101"/>
    </location>
</feature>
<keyword evidence="2" id="KW-0812">Transmembrane</keyword>
<feature type="transmembrane region" description="Helical" evidence="2">
    <location>
        <begin position="108"/>
        <end position="130"/>
    </location>
</feature>
<sequence>MARLMVGTQRSTAMKTVSEDKSIGARTRGAIQRGETGDKVPGFDPAAAPMETDAEAGGSSQPAGKPQPQPAKADDSNASSHASGLRAWSSEGNPQTARGKAPLREGPVYLVWWFIIAMVVIGYFIISWVWR</sequence>
<name>C4WP75_9HYPH</name>
<evidence type="ECO:0000256" key="1">
    <source>
        <dbReference type="SAM" id="MobiDB-lite"/>
    </source>
</evidence>
<feature type="compositionally biased region" description="Low complexity" evidence="1">
    <location>
        <begin position="57"/>
        <end position="66"/>
    </location>
</feature>
<protein>
    <submittedName>
        <fullName evidence="3">Uncharacterized protein</fullName>
    </submittedName>
</protein>
<evidence type="ECO:0000313" key="4">
    <source>
        <dbReference type="Proteomes" id="UP000004386"/>
    </source>
</evidence>
<dbReference type="Proteomes" id="UP000004386">
    <property type="component" value="Unassembled WGS sequence"/>
</dbReference>
<keyword evidence="2" id="KW-1133">Transmembrane helix</keyword>
<gene>
    <name evidence="3" type="ORF">OINT_2001402</name>
</gene>
<comment type="caution">
    <text evidence="3">The sequence shown here is derived from an EMBL/GenBank/DDBJ whole genome shotgun (WGS) entry which is preliminary data.</text>
</comment>
<accession>C4WP75</accession>
<evidence type="ECO:0000256" key="2">
    <source>
        <dbReference type="SAM" id="Phobius"/>
    </source>
</evidence>
<evidence type="ECO:0000313" key="3">
    <source>
        <dbReference type="EMBL" id="EEQ94184.1"/>
    </source>
</evidence>
<dbReference type="EMBL" id="ACQA01000002">
    <property type="protein sequence ID" value="EEQ94184.1"/>
    <property type="molecule type" value="Genomic_DNA"/>
</dbReference>
<reference evidence="3 4" key="1">
    <citation type="submission" date="2009-05" db="EMBL/GenBank/DDBJ databases">
        <authorList>
            <person name="Setubal J.C."/>
            <person name="Boyle S."/>
            <person name="Crasta O.R."/>
            <person name="Gillespie J.J."/>
            <person name="Kenyon R.W."/>
            <person name="Lu J."/>
            <person name="Mane S."/>
            <person name="Nagrani S."/>
            <person name="Shallom J.M."/>
            <person name="Shallom S."/>
            <person name="Shukla M."/>
            <person name="Snyder E.E."/>
            <person name="Sobral B.W."/>
            <person name="Wattam A.R."/>
            <person name="Will R."/>
            <person name="Williams K."/>
            <person name="Yoo H."/>
            <person name="Munk C."/>
            <person name="Tapia R."/>
            <person name="Green L."/>
            <person name="Rogers Y."/>
            <person name="Detter J.C."/>
            <person name="Bruce D."/>
            <person name="Brettin T.S."/>
            <person name="Tsolis R."/>
        </authorList>
    </citation>
    <scope>NUCLEOTIDE SEQUENCE [LARGE SCALE GENOMIC DNA]</scope>
    <source>
        <strain evidence="3 4">LMG 3301</strain>
    </source>
</reference>
<dbReference type="AlphaFoldDB" id="C4WP75"/>
<dbReference type="HOGENOM" id="CLU_145409_1_0_5"/>